<evidence type="ECO:0000313" key="13">
    <source>
        <dbReference type="Proteomes" id="UP000243706"/>
    </source>
</evidence>
<keyword evidence="8" id="KW-0472">Membrane</keyword>
<evidence type="ECO:0000256" key="1">
    <source>
        <dbReference type="ARBA" id="ARBA00001667"/>
    </source>
</evidence>
<keyword evidence="8" id="KW-1133">Transmembrane helix</keyword>
<dbReference type="Proteomes" id="UP000243706">
    <property type="component" value="Chromosome 1"/>
</dbReference>
<feature type="domain" description="Phage tail tape measure protein" evidence="10">
    <location>
        <begin position="548"/>
        <end position="738"/>
    </location>
</feature>
<dbReference type="CDD" id="cd12797">
    <property type="entry name" value="M23_peptidase"/>
    <property type="match status" value="1"/>
</dbReference>
<dbReference type="CDD" id="cd13402">
    <property type="entry name" value="LT_TF-like"/>
    <property type="match status" value="1"/>
</dbReference>
<comment type="cofactor">
    <cofactor evidence="2">
        <name>Zn(2+)</name>
        <dbReference type="ChEBI" id="CHEBI:29105"/>
    </cofactor>
</comment>
<dbReference type="InterPro" id="IPR011055">
    <property type="entry name" value="Dup_hybrid_motif"/>
</dbReference>
<sequence length="1968" mass="215399">MANNIRGFSILMDMQDVGVERTLNQIKSQFRTLSTEMRRSSNDFKHTEKSMVSLKQRSKELTKGIQVAENSMENIAAQLNRMSKEEQRTSVHAEKLRTEYSKQHRALNMYKRQLTETDKEMRRFSGSTKYTVFSLDKINDVLGTVRRQLNIANMTFEKGEKSTKSYNNYLKQLDIVMDKHKRTIQSLEARYKMVSKQQGANSKSALELKEKILQEKQSLSVLENQYKQTTAESKRFAMEQSTMTKSMNQIREQIKSVTNALKISASNFKMSGQTAEAYKARISELNNGMKQQQLIVQNLSRQYEYAKNQYGSTSREAQELNLKLTEERVKLKSLSGQLKETTHEHNRLQMEQKQGISTMSEIRAKMQSFNDVLSLSRSNLSRAGESVRAYKSHLSTLNSGMTQQKTVLHELKTQYDFVARAQGKNSQEARELASAISQQKIKMNELESEIKQTSAEYKRLTVEQQRAQRLSVTAFGRGIQSVNKYNDSIRNATSTMHAMGSGAFIYMTLPVVAAMGGAIKSSIEWEQALAGVAKTTNLSGKELNKMGQEITDMSNTLPFAASEVAGVAEAAGQLGVKKKDITAFTKTMLDLGVATNLTSEEAATEFARFANAAKMPIKDVDRLGSAVTALGNSTATTEKEIVEMAQRLAGAGHQAGFSADQIVSITAAMSSLGIESESGGSAMTQIFNKMTRAVTDGGEVLESFARTSGVSAEQFAQTWENNPSKALSMFIKGLSNTEGGAKGVLKALDEVGIKGIREADVIRRLANNHKVLDEALKTGADGWKKNTALTDEASVRYETMGSKLKILKNTFVNFLRTIGDAFAPVITKLADAFTALFTHLQSTSSATKIAITVFALMTAAIPPLLIGAGLLGGAITNIAGAVKVLNGTKGGAAFFELFNGGIKSALPKIGQMITKIPLIGGAMGSLAGPIGIAIAAIVAIGTAFVIAYKKSETFRNIVHAIIDPVVAAFKNLWNVAKLVFNALKSLFSGNTLPAVDILSKFLPKETAVKIISVFMQMRDTVINAFREVGRFGTEIGKKLALFWKENGKDILAALDNIKNAIIFVFNGIKGFLWPIIQGLGRLFKTIFMGVIVPAVKIGMKAIWSVMKFLWPLIKTLIVDTWNNIKGIIKGALDVILGIVKIFSGIFTGNWQLIWSGIKQVASGALKFLWNLIQLWLIGKILKVAKFFGALLIGAIKNAFNTIRNVINTVLKFVWNIIKTIFSRILSFSKSIFNGLSKFIRYIFVSIRNSVTGTVKSLWYNIKKVWNLLNRGSRSIFQSLKNFLVRIWNNIKHNVSRIAYNLWSSVRRTFNHLLSGTRSIFNRVKSSMVNVWHSIRRSVTGIASKLWGSVRRIFNNMANGLKSIIGRIKSHITGMVKAIKKGLNGLIKGLNWVGSKLGLPAIPKLSTGTQKINRQITTTSDGRLKQGTMAIVGDKGPGNGKGKDGRRELIQYPNGKTALTPANDTTTWLPKGSRVISGGARQKMLATGTLPHFSVGTWLKNASGWVGNKVKGAGEWLTDRIGDVMDYMDNPTKLFNKLLSNLGINFESITRGMGIVGQITRAAFNKIKQGAIDWLKDGFDSLGGELVGGILDPDKINYHYGHTAAYTAATGRPFHEGVDFPFVYQTVRTPMGGRLTRMPFMDGGYGNYVKITSGAIDMLFAHLKNFSKSPPSGSTVKPGDVVGLTGNTGFSTGPHLHFEMRRNGRHFDPEPYLRKAKANGKLAVSGGKGGASGRWSGNIRQALKLAGLPTTGAYVSAWAKQIQTESGGNPRALGGTDGLADGAAKGLVQVKPGTFNAFKLPGHGNIWNGLDNLIAGMRYAKVRYGRSGMLGVIGHGHGYATGGLVHNGLYRLGEEGYPEWVIPTDPARASDAAKLLALASKDISKNKRPKNFSNSAIGSNSDTSKLESKLDVMIALLTKLVGSNEDIADKDYTPVIDNFSLADFINSTIDKRERTNARKNKFKSGGALI</sequence>
<evidence type="ECO:0000256" key="7">
    <source>
        <dbReference type="SAM" id="Coils"/>
    </source>
</evidence>
<evidence type="ECO:0000256" key="3">
    <source>
        <dbReference type="ARBA" id="ARBA00006646"/>
    </source>
</evidence>
<dbReference type="EC" id="3.4.24.75" evidence="4"/>
<dbReference type="SUPFAM" id="SSF53955">
    <property type="entry name" value="Lysozyme-like"/>
    <property type="match status" value="1"/>
</dbReference>
<feature type="transmembrane region" description="Helical" evidence="8">
    <location>
        <begin position="1167"/>
        <end position="1195"/>
    </location>
</feature>
<dbReference type="GO" id="GO:0006508">
    <property type="term" value="P:proteolysis"/>
    <property type="evidence" value="ECO:0007669"/>
    <property type="project" value="UniProtKB-KW"/>
</dbReference>
<feature type="coiled-coil region" evidence="7">
    <location>
        <begin position="282"/>
        <end position="351"/>
    </location>
</feature>
<keyword evidence="6" id="KW-0378">Hydrolase</keyword>
<dbReference type="PANTHER" id="PTHR37813">
    <property type="entry name" value="FELS-2 PROPHAGE PROTEIN"/>
    <property type="match status" value="1"/>
</dbReference>
<evidence type="ECO:0000256" key="6">
    <source>
        <dbReference type="ARBA" id="ARBA00023049"/>
    </source>
</evidence>
<evidence type="ECO:0000256" key="2">
    <source>
        <dbReference type="ARBA" id="ARBA00001947"/>
    </source>
</evidence>
<dbReference type="EMBL" id="BMCB01000010">
    <property type="protein sequence ID" value="GGA93176.1"/>
    <property type="molecule type" value="Genomic_DNA"/>
</dbReference>
<dbReference type="Gene3D" id="2.70.70.10">
    <property type="entry name" value="Glucose Permease (Domain IIA)"/>
    <property type="match status" value="1"/>
</dbReference>
<reference evidence="11" key="1">
    <citation type="journal article" date="2014" name="Int. J. Syst. Evol. Microbiol.">
        <title>Complete genome of a new Firmicutes species belonging to the dominant human colonic microbiota ('Ruminococcus bicirculans') reveals two chromosomes and a selective capacity to utilize plant glucans.</title>
        <authorList>
            <consortium name="NISC Comparative Sequencing Program"/>
            <person name="Wegmann U."/>
            <person name="Louis P."/>
            <person name="Goesmann A."/>
            <person name="Henrissat B."/>
            <person name="Duncan S.H."/>
            <person name="Flint H.J."/>
        </authorList>
    </citation>
    <scope>NUCLEOTIDE SEQUENCE</scope>
    <source>
        <strain evidence="11">CCM 4175</strain>
    </source>
</reference>
<feature type="transmembrane region" description="Helical" evidence="8">
    <location>
        <begin position="1086"/>
        <end position="1106"/>
    </location>
</feature>
<name>A0A240BYF9_9STAP</name>
<dbReference type="NCBIfam" id="TIGR01760">
    <property type="entry name" value="tape_meas_TP901"/>
    <property type="match status" value="1"/>
</dbReference>
<organism evidence="12 13">
    <name type="scientific">Staphylococcus muscae</name>
    <dbReference type="NCBI Taxonomy" id="1294"/>
    <lineage>
        <taxon>Bacteria</taxon>
        <taxon>Bacillati</taxon>
        <taxon>Bacillota</taxon>
        <taxon>Bacilli</taxon>
        <taxon>Bacillales</taxon>
        <taxon>Staphylococcaceae</taxon>
        <taxon>Staphylococcus</taxon>
    </lineage>
</organism>
<accession>A0A240BYF9</accession>
<dbReference type="Pfam" id="PF10145">
    <property type="entry name" value="PhageMin_Tail"/>
    <property type="match status" value="1"/>
</dbReference>
<dbReference type="InterPro" id="IPR016024">
    <property type="entry name" value="ARM-type_fold"/>
</dbReference>
<evidence type="ECO:0000259" key="10">
    <source>
        <dbReference type="Pfam" id="PF10145"/>
    </source>
</evidence>
<dbReference type="RefSeq" id="WP_095115775.1">
    <property type="nucleotide sequence ID" value="NZ_BMCB01000010.1"/>
</dbReference>
<evidence type="ECO:0000313" key="14">
    <source>
        <dbReference type="Proteomes" id="UP000652995"/>
    </source>
</evidence>
<evidence type="ECO:0000256" key="8">
    <source>
        <dbReference type="SAM" id="Phobius"/>
    </source>
</evidence>
<feature type="coiled-coil region" evidence="7">
    <location>
        <begin position="65"/>
        <end position="113"/>
    </location>
</feature>
<keyword evidence="5" id="KW-1188">Viral release from host cell</keyword>
<comment type="similarity">
    <text evidence="3">Belongs to the peptidase M23B family.</text>
</comment>
<keyword evidence="6" id="KW-0645">Protease</keyword>
<reference evidence="12 13" key="2">
    <citation type="submission" date="2017-06" db="EMBL/GenBank/DDBJ databases">
        <authorList>
            <consortium name="Pathogen Informatics"/>
        </authorList>
    </citation>
    <scope>NUCLEOTIDE SEQUENCE [LARGE SCALE GENOMIC DNA]</scope>
    <source>
        <strain evidence="12 13">NCTC13833</strain>
    </source>
</reference>
<feature type="coiled-coil region" evidence="7">
    <location>
        <begin position="429"/>
        <end position="470"/>
    </location>
</feature>
<feature type="transmembrane region" description="Helical" evidence="8">
    <location>
        <begin position="849"/>
        <end position="875"/>
    </location>
</feature>
<reference evidence="11" key="4">
    <citation type="submission" date="2024-05" db="EMBL/GenBank/DDBJ databases">
        <authorList>
            <person name="Sun Q."/>
            <person name="Sedlacek I."/>
        </authorList>
    </citation>
    <scope>NUCLEOTIDE SEQUENCE</scope>
    <source>
        <strain evidence="11">CCM 4175</strain>
    </source>
</reference>
<reference evidence="14" key="3">
    <citation type="journal article" date="2019" name="Int. J. Syst. Evol. Microbiol.">
        <title>The Global Catalogue of Microorganisms (GCM) 10K type strain sequencing project: providing services to taxonomists for standard genome sequencing and annotation.</title>
        <authorList>
            <consortium name="The Broad Institute Genomics Platform"/>
            <consortium name="The Broad Institute Genome Sequencing Center for Infectious Disease"/>
            <person name="Wu L."/>
            <person name="Ma J."/>
        </authorList>
    </citation>
    <scope>NUCLEOTIDE SEQUENCE [LARGE SCALE GENOMIC DNA]</scope>
    <source>
        <strain evidence="14">CCM 4175</strain>
    </source>
</reference>
<dbReference type="InterPro" id="IPR016047">
    <property type="entry name" value="M23ase_b-sheet_dom"/>
</dbReference>
<keyword evidence="14" id="KW-1185">Reference proteome</keyword>
<comment type="catalytic activity">
    <reaction evidence="1">
        <text>Hydrolysis of the -Gly-|-Gly- bond in the pentaglycine inter-peptide link joining staphylococcal cell wall peptidoglycans.</text>
        <dbReference type="EC" id="3.4.24.75"/>
    </reaction>
</comment>
<evidence type="ECO:0000256" key="5">
    <source>
        <dbReference type="ARBA" id="ARBA00022612"/>
    </source>
</evidence>
<dbReference type="Gene3D" id="1.20.120.20">
    <property type="entry name" value="Apolipoprotein"/>
    <property type="match status" value="1"/>
</dbReference>
<dbReference type="GO" id="GO:0008237">
    <property type="term" value="F:metallopeptidase activity"/>
    <property type="evidence" value="ECO:0007669"/>
    <property type="project" value="UniProtKB-KW"/>
</dbReference>
<feature type="coiled-coil region" evidence="7">
    <location>
        <begin position="170"/>
        <end position="232"/>
    </location>
</feature>
<keyword evidence="6" id="KW-0482">Metalloprotease</keyword>
<evidence type="ECO:0000259" key="9">
    <source>
        <dbReference type="Pfam" id="PF01551"/>
    </source>
</evidence>
<evidence type="ECO:0000313" key="12">
    <source>
        <dbReference type="EMBL" id="SNW00744.1"/>
    </source>
</evidence>
<dbReference type="Pfam" id="PF01551">
    <property type="entry name" value="Peptidase_M23"/>
    <property type="match status" value="1"/>
</dbReference>
<dbReference type="SUPFAM" id="SSF48371">
    <property type="entry name" value="ARM repeat"/>
    <property type="match status" value="1"/>
</dbReference>
<keyword evidence="8" id="KW-0812">Transmembrane</keyword>
<dbReference type="EMBL" id="LT906464">
    <property type="protein sequence ID" value="SNW00744.1"/>
    <property type="molecule type" value="Genomic_DNA"/>
</dbReference>
<dbReference type="SUPFAM" id="SSF51261">
    <property type="entry name" value="Duplicated hybrid motif"/>
    <property type="match status" value="1"/>
</dbReference>
<gene>
    <name evidence="12" type="primary">yqbO</name>
    <name evidence="11" type="ORF">GCM10007183_16700</name>
    <name evidence="12" type="ORF">SAMEA4412661_00523</name>
</gene>
<proteinExistence type="inferred from homology"/>
<dbReference type="KEGG" id="smus:C7J88_09710"/>
<feature type="transmembrane region" description="Helical" evidence="8">
    <location>
        <begin position="1126"/>
        <end position="1146"/>
    </location>
</feature>
<protein>
    <recommendedName>
        <fullName evidence="4">lysostaphin</fullName>
        <ecNumber evidence="4">3.4.24.75</ecNumber>
    </recommendedName>
</protein>
<evidence type="ECO:0000256" key="4">
    <source>
        <dbReference type="ARBA" id="ARBA00012322"/>
    </source>
</evidence>
<dbReference type="PANTHER" id="PTHR37813:SF1">
    <property type="entry name" value="FELS-2 PROPHAGE PROTEIN"/>
    <property type="match status" value="1"/>
</dbReference>
<dbReference type="InterPro" id="IPR010090">
    <property type="entry name" value="Phage_tape_meas"/>
</dbReference>
<feature type="transmembrane region" description="Helical" evidence="8">
    <location>
        <begin position="926"/>
        <end position="948"/>
    </location>
</feature>
<dbReference type="Proteomes" id="UP000652995">
    <property type="component" value="Unassembled WGS sequence"/>
</dbReference>
<keyword evidence="7" id="KW-0175">Coiled coil</keyword>
<dbReference type="InterPro" id="IPR023346">
    <property type="entry name" value="Lysozyme-like_dom_sf"/>
</dbReference>
<feature type="domain" description="M23ase beta-sheet core" evidence="9">
    <location>
        <begin position="1613"/>
        <end position="1708"/>
    </location>
</feature>
<evidence type="ECO:0000313" key="11">
    <source>
        <dbReference type="EMBL" id="GGA93176.1"/>
    </source>
</evidence>